<organism evidence="1 2">
    <name type="scientific">Chelatococcus reniformis</name>
    <dbReference type="NCBI Taxonomy" id="1494448"/>
    <lineage>
        <taxon>Bacteria</taxon>
        <taxon>Pseudomonadati</taxon>
        <taxon>Pseudomonadota</taxon>
        <taxon>Alphaproteobacteria</taxon>
        <taxon>Hyphomicrobiales</taxon>
        <taxon>Chelatococcaceae</taxon>
        <taxon>Chelatococcus</taxon>
    </lineage>
</organism>
<dbReference type="RefSeq" id="WP_188612393.1">
    <property type="nucleotide sequence ID" value="NZ_BMGG01000011.1"/>
</dbReference>
<protein>
    <recommendedName>
        <fullName evidence="3">Phage tail protein</fullName>
    </recommendedName>
</protein>
<evidence type="ECO:0008006" key="3">
    <source>
        <dbReference type="Google" id="ProtNLM"/>
    </source>
</evidence>
<dbReference type="EMBL" id="BMGG01000011">
    <property type="protein sequence ID" value="GGC90382.1"/>
    <property type="molecule type" value="Genomic_DNA"/>
</dbReference>
<sequence length="181" mass="20040">MTPEAIEIRDAAVALLADNGGLFKLVSIVPVDVEPDDQLPSLMVMAWREQAKADGDAFSGEPHFVNDLTLVFAFKVKANAREATAAPLYKRMRWVLNKLLTSPAWLAHIEGVTSYSSSVSIPRDGETWFAQGTIEMQVQFSTRWEPVVPDDYLGTDLVARPFGHDANTPEIRVTLDQVQPD</sequence>
<keyword evidence="2" id="KW-1185">Reference proteome</keyword>
<gene>
    <name evidence="1" type="ORF">GCM10010994_55260</name>
</gene>
<accession>A0A916XNT7</accession>
<dbReference type="Proteomes" id="UP000637002">
    <property type="component" value="Unassembled WGS sequence"/>
</dbReference>
<dbReference type="AlphaFoldDB" id="A0A916XNT7"/>
<proteinExistence type="predicted"/>
<reference evidence="1" key="2">
    <citation type="submission" date="2020-09" db="EMBL/GenBank/DDBJ databases">
        <authorList>
            <person name="Sun Q."/>
            <person name="Zhou Y."/>
        </authorList>
    </citation>
    <scope>NUCLEOTIDE SEQUENCE</scope>
    <source>
        <strain evidence="1">CGMCC 1.12919</strain>
    </source>
</reference>
<comment type="caution">
    <text evidence="1">The sequence shown here is derived from an EMBL/GenBank/DDBJ whole genome shotgun (WGS) entry which is preliminary data.</text>
</comment>
<name>A0A916XNT7_9HYPH</name>
<reference evidence="1" key="1">
    <citation type="journal article" date="2014" name="Int. J. Syst. Evol. Microbiol.">
        <title>Complete genome sequence of Corynebacterium casei LMG S-19264T (=DSM 44701T), isolated from a smear-ripened cheese.</title>
        <authorList>
            <consortium name="US DOE Joint Genome Institute (JGI-PGF)"/>
            <person name="Walter F."/>
            <person name="Albersmeier A."/>
            <person name="Kalinowski J."/>
            <person name="Ruckert C."/>
        </authorList>
    </citation>
    <scope>NUCLEOTIDE SEQUENCE</scope>
    <source>
        <strain evidence="1">CGMCC 1.12919</strain>
    </source>
</reference>
<evidence type="ECO:0000313" key="1">
    <source>
        <dbReference type="EMBL" id="GGC90382.1"/>
    </source>
</evidence>
<evidence type="ECO:0000313" key="2">
    <source>
        <dbReference type="Proteomes" id="UP000637002"/>
    </source>
</evidence>